<dbReference type="InterPro" id="IPR009387">
    <property type="entry name" value="HigB-2"/>
</dbReference>
<dbReference type="Pfam" id="PF06296">
    <property type="entry name" value="RelE"/>
    <property type="match status" value="1"/>
</dbReference>
<dbReference type="Proteomes" id="UP001230978">
    <property type="component" value="Chromosome"/>
</dbReference>
<accession>A0ABY8Q884</accession>
<gene>
    <name evidence="1" type="ORF">QF092_01305</name>
</gene>
<dbReference type="PIRSF" id="PIRSF039032">
    <property type="entry name" value="HigB-2"/>
    <property type="match status" value="1"/>
</dbReference>
<name>A0ABY8Q884_9RHOB</name>
<evidence type="ECO:0000313" key="2">
    <source>
        <dbReference type="Proteomes" id="UP001230978"/>
    </source>
</evidence>
<reference evidence="1 2" key="1">
    <citation type="submission" date="2023-04" db="EMBL/GenBank/DDBJ databases">
        <title>YMD61, complete Genome.</title>
        <authorList>
            <person name="Zhang J."/>
        </authorList>
    </citation>
    <scope>NUCLEOTIDE SEQUENCE [LARGE SCALE GENOMIC DNA]</scope>
    <source>
        <strain evidence="1 2">YMD61</strain>
    </source>
</reference>
<dbReference type="RefSeq" id="WP_281466864.1">
    <property type="nucleotide sequence ID" value="NZ_CP124535.1"/>
</dbReference>
<sequence length="111" mass="12081">MLVTVVELPDFTRRAKAVMTEAERVALIDYLAANPEAGIPLGGGLRKLRFAREGSGKSGGFRSIHYYQTGAGPLYLLTVFAKNEKANLSSTELSALYRLGAELDAIHGRRQ</sequence>
<protein>
    <submittedName>
        <fullName evidence="1">Type II toxin-antitoxin system RelE/ParE family toxin</fullName>
    </submittedName>
</protein>
<evidence type="ECO:0000313" key="1">
    <source>
        <dbReference type="EMBL" id="WGV16482.1"/>
    </source>
</evidence>
<organism evidence="1 2">
    <name type="scientific">Fuscovulum ytuae</name>
    <dbReference type="NCBI Taxonomy" id="3042299"/>
    <lineage>
        <taxon>Bacteria</taxon>
        <taxon>Pseudomonadati</taxon>
        <taxon>Pseudomonadota</taxon>
        <taxon>Alphaproteobacteria</taxon>
        <taxon>Rhodobacterales</taxon>
        <taxon>Paracoccaceae</taxon>
        <taxon>Fuscovulum</taxon>
    </lineage>
</organism>
<proteinExistence type="predicted"/>
<keyword evidence="2" id="KW-1185">Reference proteome</keyword>
<dbReference type="EMBL" id="CP124535">
    <property type="protein sequence ID" value="WGV16482.1"/>
    <property type="molecule type" value="Genomic_DNA"/>
</dbReference>